<keyword evidence="10" id="KW-1185">Reference proteome</keyword>
<keyword evidence="3 5" id="KW-0807">Transducer</keyword>
<comment type="similarity">
    <text evidence="4">Belongs to the methyl-accepting chemotaxis (MCP) protein family.</text>
</comment>
<dbReference type="Proteomes" id="UP000581206">
    <property type="component" value="Unassembled WGS sequence"/>
</dbReference>
<evidence type="ECO:0000259" key="7">
    <source>
        <dbReference type="PROSITE" id="PS50111"/>
    </source>
</evidence>
<dbReference type="CDD" id="cd06225">
    <property type="entry name" value="HAMP"/>
    <property type="match status" value="1"/>
</dbReference>
<dbReference type="Pfam" id="PF00015">
    <property type="entry name" value="MCPsignal"/>
    <property type="match status" value="1"/>
</dbReference>
<protein>
    <submittedName>
        <fullName evidence="9">Methyl-accepting chemotaxis protein</fullName>
    </submittedName>
</protein>
<feature type="transmembrane region" description="Helical" evidence="6">
    <location>
        <begin position="189"/>
        <end position="211"/>
    </location>
</feature>
<evidence type="ECO:0000256" key="5">
    <source>
        <dbReference type="PROSITE-ProRule" id="PRU00284"/>
    </source>
</evidence>
<reference evidence="9 10" key="1">
    <citation type="submission" date="2020-04" db="EMBL/GenBank/DDBJ databases">
        <title>MicrobeNet Type strains.</title>
        <authorList>
            <person name="Nicholson A.C."/>
        </authorList>
    </citation>
    <scope>NUCLEOTIDE SEQUENCE [LARGE SCALE GENOMIC DNA]</scope>
    <source>
        <strain evidence="9 10">ATCC BAA-788</strain>
    </source>
</reference>
<dbReference type="PROSITE" id="PS50885">
    <property type="entry name" value="HAMP"/>
    <property type="match status" value="1"/>
</dbReference>
<dbReference type="SMART" id="SM00304">
    <property type="entry name" value="HAMP"/>
    <property type="match status" value="2"/>
</dbReference>
<dbReference type="Pfam" id="PF00672">
    <property type="entry name" value="HAMP"/>
    <property type="match status" value="1"/>
</dbReference>
<evidence type="ECO:0000313" key="9">
    <source>
        <dbReference type="EMBL" id="NKY21347.1"/>
    </source>
</evidence>
<dbReference type="PRINTS" id="PR00260">
    <property type="entry name" value="CHEMTRNSDUCR"/>
</dbReference>
<feature type="domain" description="Methyl-accepting transducer" evidence="7">
    <location>
        <begin position="269"/>
        <end position="512"/>
    </location>
</feature>
<dbReference type="GO" id="GO:0004888">
    <property type="term" value="F:transmembrane signaling receptor activity"/>
    <property type="evidence" value="ECO:0007669"/>
    <property type="project" value="InterPro"/>
</dbReference>
<sequence length="527" mass="54594">MSSTQRRIWADRPVLVKILTAVAVMFLATAVLAAVAFGSLRTLRADAARMYSDNVQPLQTLSDIQRAYQGDRARVIQYGIADDETRATLRDELTERQADLTALLDEYRPGAVDPAGAQAIEDALEEWYADADEMLDLTDAGGDFAGYFNDTVRPQTTVVMDAMQAEADAQGVQAADLAASTDSLANRSIWTVLIVALVGAAGAFAVAMGVARSIVRRLGRVSTSLSAAGDGDLTVPTEVTGRDEIGRLAVDLERTQESLRTLVSGVVETAQTVAAAAEELSAASSQVVAGSDQTSAQAGVVAAAAEQVSRNVQTVAAGAEEMGASIREIAQNASQAAKVAGQATDAAAVTNDQVAKLGESSVEIGNVVKVITSIAEQTNLLALNATIEAARAGEAGKGFAVVAGEVKELAQETAKATEDIARRVEAIQADTSGAVTAIGEISTIIASINDYQLTIASAVEEQTATTTEMSRSVAEAATGSGEIANNITGVASAANSSSQTLGQMGSAIDELARLSEDLRGRVSRFTY</sequence>
<keyword evidence="6" id="KW-0472">Membrane</keyword>
<evidence type="ECO:0000256" key="2">
    <source>
        <dbReference type="ARBA" id="ARBA00022989"/>
    </source>
</evidence>
<evidence type="ECO:0000256" key="4">
    <source>
        <dbReference type="ARBA" id="ARBA00029447"/>
    </source>
</evidence>
<evidence type="ECO:0000256" key="6">
    <source>
        <dbReference type="SAM" id="Phobius"/>
    </source>
</evidence>
<keyword evidence="1 6" id="KW-0812">Transmembrane</keyword>
<evidence type="ECO:0000256" key="3">
    <source>
        <dbReference type="ARBA" id="ARBA00023224"/>
    </source>
</evidence>
<dbReference type="PANTHER" id="PTHR32089:SF112">
    <property type="entry name" value="LYSOZYME-LIKE PROTEIN-RELATED"/>
    <property type="match status" value="1"/>
</dbReference>
<dbReference type="InterPro" id="IPR003660">
    <property type="entry name" value="HAMP_dom"/>
</dbReference>
<gene>
    <name evidence="9" type="ORF">HGA03_01560</name>
</gene>
<dbReference type="AlphaFoldDB" id="A0A7X6KSC6"/>
<dbReference type="InterPro" id="IPR004089">
    <property type="entry name" value="MCPsignal_dom"/>
</dbReference>
<dbReference type="Gene3D" id="1.10.287.950">
    <property type="entry name" value="Methyl-accepting chemotaxis protein"/>
    <property type="match status" value="1"/>
</dbReference>
<proteinExistence type="inferred from homology"/>
<accession>A0A7X6KSC6</accession>
<evidence type="ECO:0000313" key="10">
    <source>
        <dbReference type="Proteomes" id="UP000581206"/>
    </source>
</evidence>
<dbReference type="InterPro" id="IPR024478">
    <property type="entry name" value="HlyB_4HB_MCP"/>
</dbReference>
<dbReference type="PANTHER" id="PTHR32089">
    <property type="entry name" value="METHYL-ACCEPTING CHEMOTAXIS PROTEIN MCPB"/>
    <property type="match status" value="1"/>
</dbReference>
<keyword evidence="2 6" id="KW-1133">Transmembrane helix</keyword>
<comment type="caution">
    <text evidence="9">The sequence shown here is derived from an EMBL/GenBank/DDBJ whole genome shotgun (WGS) entry which is preliminary data.</text>
</comment>
<dbReference type="SUPFAM" id="SSF58104">
    <property type="entry name" value="Methyl-accepting chemotaxis protein (MCP) signaling domain"/>
    <property type="match status" value="1"/>
</dbReference>
<feature type="domain" description="HAMP" evidence="8">
    <location>
        <begin position="212"/>
        <end position="264"/>
    </location>
</feature>
<dbReference type="Pfam" id="PF12729">
    <property type="entry name" value="4HB_MCP_1"/>
    <property type="match status" value="1"/>
</dbReference>
<name>A0A7X6KSC6_9CELL</name>
<evidence type="ECO:0000256" key="1">
    <source>
        <dbReference type="ARBA" id="ARBA00022692"/>
    </source>
</evidence>
<organism evidence="9 10">
    <name type="scientific">Cellulomonas denverensis</name>
    <dbReference type="NCBI Taxonomy" id="264297"/>
    <lineage>
        <taxon>Bacteria</taxon>
        <taxon>Bacillati</taxon>
        <taxon>Actinomycetota</taxon>
        <taxon>Actinomycetes</taxon>
        <taxon>Micrococcales</taxon>
        <taxon>Cellulomonadaceae</taxon>
        <taxon>Cellulomonas</taxon>
    </lineage>
</organism>
<dbReference type="EMBL" id="JAAXOX010000001">
    <property type="protein sequence ID" value="NKY21347.1"/>
    <property type="molecule type" value="Genomic_DNA"/>
</dbReference>
<dbReference type="GO" id="GO:0016020">
    <property type="term" value="C:membrane"/>
    <property type="evidence" value="ECO:0007669"/>
    <property type="project" value="InterPro"/>
</dbReference>
<evidence type="ECO:0000259" key="8">
    <source>
        <dbReference type="PROSITE" id="PS50885"/>
    </source>
</evidence>
<dbReference type="InterPro" id="IPR004090">
    <property type="entry name" value="Chemotax_Me-accpt_rcpt"/>
</dbReference>
<dbReference type="GO" id="GO:0007165">
    <property type="term" value="P:signal transduction"/>
    <property type="evidence" value="ECO:0007669"/>
    <property type="project" value="UniProtKB-KW"/>
</dbReference>
<dbReference type="PROSITE" id="PS50111">
    <property type="entry name" value="CHEMOTAXIS_TRANSDUC_2"/>
    <property type="match status" value="1"/>
</dbReference>
<dbReference type="SMART" id="SM00283">
    <property type="entry name" value="MA"/>
    <property type="match status" value="1"/>
</dbReference>
<dbReference type="GO" id="GO:0006935">
    <property type="term" value="P:chemotaxis"/>
    <property type="evidence" value="ECO:0007669"/>
    <property type="project" value="InterPro"/>
</dbReference>
<dbReference type="RefSeq" id="WP_168628451.1">
    <property type="nucleotide sequence ID" value="NZ_JAAXOX010000001.1"/>
</dbReference>